<dbReference type="Pfam" id="PF13966">
    <property type="entry name" value="zf-RVT"/>
    <property type="match status" value="1"/>
</dbReference>
<gene>
    <name evidence="4" type="ORF">EJB05_27394</name>
</gene>
<dbReference type="InterPro" id="IPR036397">
    <property type="entry name" value="RNaseH_sf"/>
</dbReference>
<dbReference type="InterPro" id="IPR026960">
    <property type="entry name" value="RVT-Znf"/>
</dbReference>
<dbReference type="AlphaFoldDB" id="A0A5J9UNK7"/>
<sequence>MPASSSSQLGDRKLWKNVWKLNVPQKVQIFICRVICQGLATKYNKWKRHLEIVSTCQVCGIDPETEHHGLVVCSHAKLLRRAMRENWELPDENMLRNGSGEWLLVLLDTLSVEEASRLALTWFVRNEIVHNSKMCPIAGSVGFLKNYEALVLSTRQSSEDRKGKGLGAPPGVQKQMSSRQSVRWVPPPSGWIKINVDGAFSAESGKAGVGVVLLTAWRVIFHASSAEKVEALACKEGVRLAGEWERRPAVLESDCATLIAALQNKKDSHSSLSFVLSEIIEACSSLPDVKIQAVWREQNCVADELA</sequence>
<comment type="caution">
    <text evidence="4">The sequence shown here is derived from an EMBL/GenBank/DDBJ whole genome shotgun (WGS) entry which is preliminary data.</text>
</comment>
<dbReference type="CDD" id="cd06222">
    <property type="entry name" value="RNase_H_like"/>
    <property type="match status" value="1"/>
</dbReference>
<evidence type="ECO:0000259" key="2">
    <source>
        <dbReference type="Pfam" id="PF13456"/>
    </source>
</evidence>
<evidence type="ECO:0008006" key="6">
    <source>
        <dbReference type="Google" id="ProtNLM"/>
    </source>
</evidence>
<evidence type="ECO:0000256" key="1">
    <source>
        <dbReference type="SAM" id="MobiDB-lite"/>
    </source>
</evidence>
<dbReference type="Proteomes" id="UP000324897">
    <property type="component" value="Chromosome 2"/>
</dbReference>
<feature type="region of interest" description="Disordered" evidence="1">
    <location>
        <begin position="158"/>
        <end position="184"/>
    </location>
</feature>
<dbReference type="InterPro" id="IPR012337">
    <property type="entry name" value="RNaseH-like_sf"/>
</dbReference>
<dbReference type="EMBL" id="RWGY01000013">
    <property type="protein sequence ID" value="TVU24928.1"/>
    <property type="molecule type" value="Genomic_DNA"/>
</dbReference>
<evidence type="ECO:0000313" key="4">
    <source>
        <dbReference type="EMBL" id="TVU24928.1"/>
    </source>
</evidence>
<dbReference type="PANTHER" id="PTHR47074:SF73">
    <property type="entry name" value="OS04G0448401 PROTEIN"/>
    <property type="match status" value="1"/>
</dbReference>
<dbReference type="InterPro" id="IPR052929">
    <property type="entry name" value="RNase_H-like_EbsB-rel"/>
</dbReference>
<dbReference type="InterPro" id="IPR002156">
    <property type="entry name" value="RNaseH_domain"/>
</dbReference>
<accession>A0A5J9UNK7</accession>
<dbReference type="InterPro" id="IPR044730">
    <property type="entry name" value="RNase_H-like_dom_plant"/>
</dbReference>
<dbReference type="SUPFAM" id="SSF53098">
    <property type="entry name" value="Ribonuclease H-like"/>
    <property type="match status" value="1"/>
</dbReference>
<dbReference type="OrthoDB" id="1906820at2759"/>
<keyword evidence="5" id="KW-1185">Reference proteome</keyword>
<evidence type="ECO:0000313" key="5">
    <source>
        <dbReference type="Proteomes" id="UP000324897"/>
    </source>
</evidence>
<dbReference type="GO" id="GO:0004523">
    <property type="term" value="F:RNA-DNA hybrid ribonuclease activity"/>
    <property type="evidence" value="ECO:0007669"/>
    <property type="project" value="InterPro"/>
</dbReference>
<reference evidence="4 5" key="1">
    <citation type="journal article" date="2019" name="Sci. Rep.">
        <title>A high-quality genome of Eragrostis curvula grass provides insights into Poaceae evolution and supports new strategies to enhance forage quality.</title>
        <authorList>
            <person name="Carballo J."/>
            <person name="Santos B.A.C.M."/>
            <person name="Zappacosta D."/>
            <person name="Garbus I."/>
            <person name="Selva J.P."/>
            <person name="Gallo C.A."/>
            <person name="Diaz A."/>
            <person name="Albertini E."/>
            <person name="Caccamo M."/>
            <person name="Echenique V."/>
        </authorList>
    </citation>
    <scope>NUCLEOTIDE SEQUENCE [LARGE SCALE GENOMIC DNA]</scope>
    <source>
        <strain evidence="5">cv. Victoria</strain>
        <tissue evidence="4">Leaf</tissue>
    </source>
</reference>
<feature type="non-terminal residue" evidence="4">
    <location>
        <position position="1"/>
    </location>
</feature>
<dbReference type="Gene3D" id="3.30.420.10">
    <property type="entry name" value="Ribonuclease H-like superfamily/Ribonuclease H"/>
    <property type="match status" value="1"/>
</dbReference>
<feature type="domain" description="Reverse transcriptase zinc-binding" evidence="3">
    <location>
        <begin position="12"/>
        <end position="77"/>
    </location>
</feature>
<dbReference type="Pfam" id="PF13456">
    <property type="entry name" value="RVT_3"/>
    <property type="match status" value="1"/>
</dbReference>
<proteinExistence type="predicted"/>
<protein>
    <recommendedName>
        <fullName evidence="6">RNase H type-1 domain-containing protein</fullName>
    </recommendedName>
</protein>
<feature type="domain" description="RNase H type-1" evidence="2">
    <location>
        <begin position="195"/>
        <end position="306"/>
    </location>
</feature>
<dbReference type="PANTHER" id="PTHR47074">
    <property type="entry name" value="BNAC02G40300D PROTEIN"/>
    <property type="match status" value="1"/>
</dbReference>
<evidence type="ECO:0000259" key="3">
    <source>
        <dbReference type="Pfam" id="PF13966"/>
    </source>
</evidence>
<dbReference type="Gramene" id="TVU24928">
    <property type="protein sequence ID" value="TVU24928"/>
    <property type="gene ID" value="EJB05_27394"/>
</dbReference>
<organism evidence="4 5">
    <name type="scientific">Eragrostis curvula</name>
    <name type="common">weeping love grass</name>
    <dbReference type="NCBI Taxonomy" id="38414"/>
    <lineage>
        <taxon>Eukaryota</taxon>
        <taxon>Viridiplantae</taxon>
        <taxon>Streptophyta</taxon>
        <taxon>Embryophyta</taxon>
        <taxon>Tracheophyta</taxon>
        <taxon>Spermatophyta</taxon>
        <taxon>Magnoliopsida</taxon>
        <taxon>Liliopsida</taxon>
        <taxon>Poales</taxon>
        <taxon>Poaceae</taxon>
        <taxon>PACMAD clade</taxon>
        <taxon>Chloridoideae</taxon>
        <taxon>Eragrostideae</taxon>
        <taxon>Eragrostidinae</taxon>
        <taxon>Eragrostis</taxon>
    </lineage>
</organism>
<dbReference type="GO" id="GO:0003676">
    <property type="term" value="F:nucleic acid binding"/>
    <property type="evidence" value="ECO:0007669"/>
    <property type="project" value="InterPro"/>
</dbReference>
<name>A0A5J9UNK7_9POAL</name>